<evidence type="ECO:0000259" key="9">
    <source>
        <dbReference type="PROSITE" id="PS51384"/>
    </source>
</evidence>
<evidence type="ECO:0000256" key="7">
    <source>
        <dbReference type="ARBA" id="ARBA00023004"/>
    </source>
</evidence>
<dbReference type="CDD" id="cd00322">
    <property type="entry name" value="FNR_like"/>
    <property type="match status" value="1"/>
</dbReference>
<keyword evidence="3" id="KW-0001">2Fe-2S</keyword>
<dbReference type="PRINTS" id="PR00410">
    <property type="entry name" value="PHEHYDRXLASE"/>
</dbReference>
<comment type="cofactor">
    <cofactor evidence="1">
        <name>FAD</name>
        <dbReference type="ChEBI" id="CHEBI:57692"/>
    </cofactor>
</comment>
<name>A0A1F7XJD4_9BACT</name>
<evidence type="ECO:0000256" key="6">
    <source>
        <dbReference type="ARBA" id="ARBA00023002"/>
    </source>
</evidence>
<keyword evidence="7" id="KW-0408">Iron</keyword>
<keyword evidence="6" id="KW-0560">Oxidoreductase</keyword>
<dbReference type="AlphaFoldDB" id="A0A1F7XJD4"/>
<dbReference type="PRINTS" id="PR00371">
    <property type="entry name" value="FPNCR"/>
</dbReference>
<dbReference type="InterPro" id="IPR017938">
    <property type="entry name" value="Riboflavin_synthase-like_b-brl"/>
</dbReference>
<evidence type="ECO:0000256" key="8">
    <source>
        <dbReference type="ARBA" id="ARBA00023014"/>
    </source>
</evidence>
<dbReference type="Gene3D" id="2.40.30.10">
    <property type="entry name" value="Translation factors"/>
    <property type="match status" value="1"/>
</dbReference>
<keyword evidence="8" id="KW-0411">Iron-sulfur</keyword>
<dbReference type="Gene3D" id="3.40.50.80">
    <property type="entry name" value="Nucleotide-binding domain of ferredoxin-NADP reductase (FNR) module"/>
    <property type="match status" value="1"/>
</dbReference>
<dbReference type="GO" id="GO:0016491">
    <property type="term" value="F:oxidoreductase activity"/>
    <property type="evidence" value="ECO:0007669"/>
    <property type="project" value="UniProtKB-KW"/>
</dbReference>
<proteinExistence type="predicted"/>
<accession>A0A1F7XJD4</accession>
<dbReference type="Proteomes" id="UP000177382">
    <property type="component" value="Unassembled WGS sequence"/>
</dbReference>
<dbReference type="PROSITE" id="PS51384">
    <property type="entry name" value="FAD_FR"/>
    <property type="match status" value="1"/>
</dbReference>
<reference evidence="10 11" key="1">
    <citation type="journal article" date="2016" name="Nat. Commun.">
        <title>Thousands of microbial genomes shed light on interconnected biogeochemical processes in an aquifer system.</title>
        <authorList>
            <person name="Anantharaman K."/>
            <person name="Brown C.T."/>
            <person name="Hug L.A."/>
            <person name="Sharon I."/>
            <person name="Castelle C.J."/>
            <person name="Probst A.J."/>
            <person name="Thomas B.C."/>
            <person name="Singh A."/>
            <person name="Wilkins M.J."/>
            <person name="Karaoz U."/>
            <person name="Brodie E.L."/>
            <person name="Williams K.H."/>
            <person name="Hubbard S.S."/>
            <person name="Banfield J.F."/>
        </authorList>
    </citation>
    <scope>NUCLEOTIDE SEQUENCE [LARGE SCALE GENOMIC DNA]</scope>
</reference>
<dbReference type="InterPro" id="IPR039261">
    <property type="entry name" value="FNR_nucleotide-bd"/>
</dbReference>
<dbReference type="InterPro" id="IPR001709">
    <property type="entry name" value="Flavoprot_Pyr_Nucl_cyt_Rdtase"/>
</dbReference>
<dbReference type="InterPro" id="IPR050415">
    <property type="entry name" value="MRET"/>
</dbReference>
<dbReference type="PANTHER" id="PTHR47354">
    <property type="entry name" value="NADH OXIDOREDUCTASE HCR"/>
    <property type="match status" value="1"/>
</dbReference>
<dbReference type="InterPro" id="IPR017927">
    <property type="entry name" value="FAD-bd_FR_type"/>
</dbReference>
<dbReference type="STRING" id="1802485.A2V97_00210"/>
<organism evidence="10 11">
    <name type="scientific">Candidatus Woesebacteria bacterium RBG_16_42_24</name>
    <dbReference type="NCBI Taxonomy" id="1802485"/>
    <lineage>
        <taxon>Bacteria</taxon>
        <taxon>Candidatus Woeseibacteriota</taxon>
    </lineage>
</organism>
<evidence type="ECO:0000313" key="10">
    <source>
        <dbReference type="EMBL" id="OGM15151.1"/>
    </source>
</evidence>
<dbReference type="PANTHER" id="PTHR47354:SF6">
    <property type="entry name" value="NADH OXIDOREDUCTASE HCR"/>
    <property type="match status" value="1"/>
</dbReference>
<keyword evidence="5" id="KW-0274">FAD</keyword>
<comment type="caution">
    <text evidence="10">The sequence shown here is derived from an EMBL/GenBank/DDBJ whole genome shotgun (WGS) entry which is preliminary data.</text>
</comment>
<dbReference type="SUPFAM" id="SSF63380">
    <property type="entry name" value="Riboflavin synthase domain-like"/>
    <property type="match status" value="1"/>
</dbReference>
<sequence>MKFKLVDKKAEAKGTKSFFWEPDKRFEFLPGQYLYYTLPKLEFPDPRGATRHFTISASPTESPPVRLTTRIREESGYKKTLDSLPIGSFVEAEGPDGTFILDTGDAGPHIFIAGGIGITPFRSMIKFVLDKNLGYEMHLIYSNSLPEEIAFREEFDHYADLIPNFKITSTVTKKDEIKTPWVGLTGRIDVNLISKVASSYQNPTFWVCGPPPMVDAIEKALSELKISSSQIRTEKFTGY</sequence>
<dbReference type="Pfam" id="PF00970">
    <property type="entry name" value="FAD_binding_6"/>
    <property type="match status" value="1"/>
</dbReference>
<keyword evidence="4" id="KW-0479">Metal-binding</keyword>
<evidence type="ECO:0000256" key="3">
    <source>
        <dbReference type="ARBA" id="ARBA00022714"/>
    </source>
</evidence>
<feature type="domain" description="FAD-binding FR-type" evidence="9">
    <location>
        <begin position="1"/>
        <end position="102"/>
    </location>
</feature>
<evidence type="ECO:0000256" key="4">
    <source>
        <dbReference type="ARBA" id="ARBA00022723"/>
    </source>
</evidence>
<evidence type="ECO:0000256" key="5">
    <source>
        <dbReference type="ARBA" id="ARBA00022827"/>
    </source>
</evidence>
<evidence type="ECO:0000313" key="11">
    <source>
        <dbReference type="Proteomes" id="UP000177382"/>
    </source>
</evidence>
<evidence type="ECO:0000256" key="1">
    <source>
        <dbReference type="ARBA" id="ARBA00001974"/>
    </source>
</evidence>
<dbReference type="EMBL" id="MGFX01000007">
    <property type="protein sequence ID" value="OGM15151.1"/>
    <property type="molecule type" value="Genomic_DNA"/>
</dbReference>
<protein>
    <recommendedName>
        <fullName evidence="9">FAD-binding FR-type domain-containing protein</fullName>
    </recommendedName>
</protein>
<keyword evidence="2" id="KW-0285">Flavoprotein</keyword>
<dbReference type="InterPro" id="IPR008333">
    <property type="entry name" value="Cbr1-like_FAD-bd_dom"/>
</dbReference>
<dbReference type="GO" id="GO:0051537">
    <property type="term" value="F:2 iron, 2 sulfur cluster binding"/>
    <property type="evidence" value="ECO:0007669"/>
    <property type="project" value="UniProtKB-KW"/>
</dbReference>
<dbReference type="Pfam" id="PF00175">
    <property type="entry name" value="NAD_binding_1"/>
    <property type="match status" value="1"/>
</dbReference>
<dbReference type="GO" id="GO:0046872">
    <property type="term" value="F:metal ion binding"/>
    <property type="evidence" value="ECO:0007669"/>
    <property type="project" value="UniProtKB-KW"/>
</dbReference>
<gene>
    <name evidence="10" type="ORF">A2V97_00210</name>
</gene>
<evidence type="ECO:0000256" key="2">
    <source>
        <dbReference type="ARBA" id="ARBA00022630"/>
    </source>
</evidence>
<dbReference type="InterPro" id="IPR001433">
    <property type="entry name" value="OxRdtase_FAD/NAD-bd"/>
</dbReference>
<dbReference type="SUPFAM" id="SSF52343">
    <property type="entry name" value="Ferredoxin reductase-like, C-terminal NADP-linked domain"/>
    <property type="match status" value="1"/>
</dbReference>